<evidence type="ECO:0000259" key="8">
    <source>
        <dbReference type="PROSITE" id="PS52039"/>
    </source>
</evidence>
<proteinExistence type="predicted"/>
<evidence type="ECO:0000256" key="4">
    <source>
        <dbReference type="ARBA" id="ARBA00030003"/>
    </source>
</evidence>
<feature type="domain" description="Topo IA-type catalytic" evidence="8">
    <location>
        <begin position="1"/>
        <end position="66"/>
    </location>
</feature>
<dbReference type="GO" id="GO:0006265">
    <property type="term" value="P:DNA topological change"/>
    <property type="evidence" value="ECO:0007669"/>
    <property type="project" value="InterPro"/>
</dbReference>
<accession>A0A4U9UDF3</accession>
<dbReference type="AlphaFoldDB" id="A0A4U9UDF3"/>
<dbReference type="Gene3D" id="3.30.65.10">
    <property type="entry name" value="Bacterial Topoisomerase I, domain 1"/>
    <property type="match status" value="3"/>
</dbReference>
<dbReference type="InterPro" id="IPR013263">
    <property type="entry name" value="TopoI_Znr_bac"/>
</dbReference>
<dbReference type="Pfam" id="PF21372">
    <property type="entry name" value="Zn_ribbon_bTOP1"/>
    <property type="match status" value="1"/>
</dbReference>
<evidence type="ECO:0000256" key="6">
    <source>
        <dbReference type="ARBA" id="ARBA00032235"/>
    </source>
</evidence>
<dbReference type="InterPro" id="IPR013497">
    <property type="entry name" value="Topo_IA_cen"/>
</dbReference>
<dbReference type="EMBL" id="CABEEZ010000065">
    <property type="protein sequence ID" value="VTR29532.1"/>
    <property type="molecule type" value="Genomic_DNA"/>
</dbReference>
<dbReference type="FunFam" id="3.30.65.10:FF:000001">
    <property type="entry name" value="DNA topoisomerase 1"/>
    <property type="match status" value="1"/>
</dbReference>
<name>A0A4U9UDF3_SERFO</name>
<dbReference type="GO" id="GO:0003917">
    <property type="term" value="F:DNA topoisomerase type I (single strand cut, ATP-independent) activity"/>
    <property type="evidence" value="ECO:0007669"/>
    <property type="project" value="InterPro"/>
</dbReference>
<dbReference type="Gene3D" id="2.20.25.10">
    <property type="match status" value="1"/>
</dbReference>
<evidence type="ECO:0000256" key="2">
    <source>
        <dbReference type="ARBA" id="ARBA00023125"/>
    </source>
</evidence>
<evidence type="ECO:0000256" key="3">
    <source>
        <dbReference type="ARBA" id="ARBA00023235"/>
    </source>
</evidence>
<dbReference type="Pfam" id="PF01396">
    <property type="entry name" value="Zn_ribbon_Top1"/>
    <property type="match status" value="2"/>
</dbReference>
<gene>
    <name evidence="9" type="primary">topA_3</name>
    <name evidence="9" type="ORF">NCTC12965_02898</name>
</gene>
<dbReference type="FunFam" id="3.30.65.10:FF:000003">
    <property type="entry name" value="DNA topoisomerase 1"/>
    <property type="match status" value="1"/>
</dbReference>
<dbReference type="PANTHER" id="PTHR42785:SF1">
    <property type="entry name" value="DNA TOPOISOMERASE"/>
    <property type="match status" value="1"/>
</dbReference>
<sequence>MRVESRRFYAEKMGEIVTDRLEENFRELMNYDFTARMENGLDQVANNQAEWKAVLDEFFAEFSEQLETAEKDPEEGGMRPNQMVMTSIDCPTCGRKMGIRTASTGVFLGCSGYALTPKERCKTTINLVPEAEVLNILEGDDAETNALRARKRCQKCGTAMDSYLIDNQRKLHVCGNNPACDGYEIEQGEFRLKGYDGPIVECEKCGSEMHLKMGRFGKYMGCTNENCKNTRKILRSGEVAPPKEDPVPLPELPCEKSDAYFVLRDGAAGVFLAANTFPKSRETRAPLVEELLRFKDRLPEKLSYLADAPVADPEGNKTMVRFSRKTKQQYVSSEKDGKATGWSAFFVDGKWVEGKK</sequence>
<keyword evidence="2" id="KW-0238">DNA-binding</keyword>
<dbReference type="FunFam" id="2.20.25.10:FF:000013">
    <property type="entry name" value="DNA topoisomerase 1"/>
    <property type="match status" value="1"/>
</dbReference>
<dbReference type="Gene3D" id="1.10.460.10">
    <property type="entry name" value="Topoisomerase I, domain 2"/>
    <property type="match status" value="1"/>
</dbReference>
<dbReference type="SUPFAM" id="SSF57783">
    <property type="entry name" value="Zinc beta-ribbon"/>
    <property type="match status" value="3"/>
</dbReference>
<dbReference type="GO" id="GO:0003677">
    <property type="term" value="F:DNA binding"/>
    <property type="evidence" value="ECO:0007669"/>
    <property type="project" value="UniProtKB-KW"/>
</dbReference>
<dbReference type="InterPro" id="IPR023405">
    <property type="entry name" value="Topo_IA_core_domain"/>
</dbReference>
<dbReference type="GO" id="GO:0005694">
    <property type="term" value="C:chromosome"/>
    <property type="evidence" value="ECO:0007669"/>
    <property type="project" value="InterPro"/>
</dbReference>
<keyword evidence="3 9" id="KW-0413">Isomerase</keyword>
<evidence type="ECO:0000256" key="5">
    <source>
        <dbReference type="ARBA" id="ARBA00031985"/>
    </source>
</evidence>
<keyword evidence="1" id="KW-0799">Topoisomerase</keyword>
<dbReference type="InterPro" id="IPR000380">
    <property type="entry name" value="Topo_IA"/>
</dbReference>
<evidence type="ECO:0000256" key="1">
    <source>
        <dbReference type="ARBA" id="ARBA00023029"/>
    </source>
</evidence>
<reference evidence="9" key="1">
    <citation type="submission" date="2019-05" db="EMBL/GenBank/DDBJ databases">
        <authorList>
            <consortium name="Pathogen Informatics"/>
        </authorList>
    </citation>
    <scope>NUCLEOTIDE SEQUENCE [LARGE SCALE GENOMIC DNA]</scope>
    <source>
        <strain evidence="9">NCTC12965</strain>
    </source>
</reference>
<evidence type="ECO:0000313" key="9">
    <source>
        <dbReference type="EMBL" id="VTR29532.1"/>
    </source>
</evidence>
<dbReference type="InterPro" id="IPR013498">
    <property type="entry name" value="Topo_IA_Znf"/>
</dbReference>
<dbReference type="Pfam" id="PF08272">
    <property type="entry name" value="Zn_Ribbon_Topo"/>
    <property type="match status" value="2"/>
</dbReference>
<evidence type="ECO:0000256" key="7">
    <source>
        <dbReference type="ARBA" id="ARBA00032877"/>
    </source>
</evidence>
<dbReference type="PROSITE" id="PS52039">
    <property type="entry name" value="TOPO_IA_2"/>
    <property type="match status" value="1"/>
</dbReference>
<dbReference type="GO" id="GO:0008270">
    <property type="term" value="F:zinc ion binding"/>
    <property type="evidence" value="ECO:0007669"/>
    <property type="project" value="UniProtKB-KW"/>
</dbReference>
<organism evidence="9">
    <name type="scientific">Serratia fonticola</name>
    <dbReference type="NCBI Taxonomy" id="47917"/>
    <lineage>
        <taxon>Bacteria</taxon>
        <taxon>Pseudomonadati</taxon>
        <taxon>Pseudomonadota</taxon>
        <taxon>Gammaproteobacteria</taxon>
        <taxon>Enterobacterales</taxon>
        <taxon>Yersiniaceae</taxon>
        <taxon>Serratia</taxon>
    </lineage>
</organism>
<dbReference type="PANTHER" id="PTHR42785">
    <property type="entry name" value="DNA TOPOISOMERASE, TYPE IA, CORE"/>
    <property type="match status" value="1"/>
</dbReference>
<dbReference type="FunFam" id="3.30.65.10:FF:000002">
    <property type="entry name" value="DNA topoisomerase 1"/>
    <property type="match status" value="1"/>
</dbReference>
<protein>
    <recommendedName>
        <fullName evidence="7">Omega-protein</fullName>
    </recommendedName>
    <alternativeName>
        <fullName evidence="6">Relaxing enzyme</fullName>
    </alternativeName>
    <alternativeName>
        <fullName evidence="4">Swivelase</fullName>
    </alternativeName>
    <alternativeName>
        <fullName evidence="5">Untwisting enzyme</fullName>
    </alternativeName>
</protein>
<dbReference type="InterPro" id="IPR013824">
    <property type="entry name" value="Topo_IA_cen_sub1"/>
</dbReference>
<dbReference type="InterPro" id="IPR049330">
    <property type="entry name" value="TOP1_Znf"/>
</dbReference>
<dbReference type="SUPFAM" id="SSF56712">
    <property type="entry name" value="Prokaryotic type I DNA topoisomerase"/>
    <property type="match status" value="1"/>
</dbReference>